<organism evidence="1">
    <name type="scientific">viral metagenome</name>
    <dbReference type="NCBI Taxonomy" id="1070528"/>
    <lineage>
        <taxon>unclassified sequences</taxon>
        <taxon>metagenomes</taxon>
        <taxon>organismal metagenomes</taxon>
    </lineage>
</organism>
<protein>
    <submittedName>
        <fullName evidence="1">Uncharacterized protein</fullName>
    </submittedName>
</protein>
<accession>A0A6H1ZX97</accession>
<reference evidence="1" key="1">
    <citation type="submission" date="2020-03" db="EMBL/GenBank/DDBJ databases">
        <title>The deep terrestrial virosphere.</title>
        <authorList>
            <person name="Holmfeldt K."/>
            <person name="Nilsson E."/>
            <person name="Simone D."/>
            <person name="Lopez-Fernandez M."/>
            <person name="Wu X."/>
            <person name="de Brujin I."/>
            <person name="Lundin D."/>
            <person name="Andersson A."/>
            <person name="Bertilsson S."/>
            <person name="Dopson M."/>
        </authorList>
    </citation>
    <scope>NUCLEOTIDE SEQUENCE</scope>
    <source>
        <strain evidence="1">TM448A02807</strain>
        <strain evidence="2">TM448B01345</strain>
    </source>
</reference>
<evidence type="ECO:0000313" key="1">
    <source>
        <dbReference type="EMBL" id="QJA52556.1"/>
    </source>
</evidence>
<dbReference type="EMBL" id="MT144349">
    <property type="protein sequence ID" value="QJA52556.1"/>
    <property type="molecule type" value="Genomic_DNA"/>
</dbReference>
<name>A0A6H1ZX97_9ZZZZ</name>
<dbReference type="EMBL" id="MT144742">
    <property type="protein sequence ID" value="QJH98589.1"/>
    <property type="molecule type" value="Genomic_DNA"/>
</dbReference>
<dbReference type="AlphaFoldDB" id="A0A6H1ZX97"/>
<gene>
    <name evidence="1" type="ORF">TM448A02807_0007</name>
    <name evidence="2" type="ORF">TM448B01345_0007</name>
</gene>
<sequence>MVKAAERWAKKQIERARVAGPEYEEGVKAPERDPIKAAIAANEKRVANLQRSITDRTWEKTMGKLTMADWQEPTLAKGVARFPAGVEAAEKKITNFVTKFRPLLDGIQSRVRAMPQATDAQREARVLENLRSLKKAKGAWR</sequence>
<evidence type="ECO:0000313" key="2">
    <source>
        <dbReference type="EMBL" id="QJH98589.1"/>
    </source>
</evidence>
<proteinExistence type="predicted"/>